<dbReference type="GO" id="GO:0036064">
    <property type="term" value="C:ciliary basal body"/>
    <property type="evidence" value="ECO:0007669"/>
    <property type="project" value="TreeGrafter"/>
</dbReference>
<dbReference type="GO" id="GO:0000226">
    <property type="term" value="P:microtubule cytoskeleton organization"/>
    <property type="evidence" value="ECO:0007669"/>
    <property type="project" value="TreeGrafter"/>
</dbReference>
<evidence type="ECO:0000256" key="3">
    <source>
        <dbReference type="ARBA" id="ARBA00022741"/>
    </source>
</evidence>
<proteinExistence type="inferred from homology"/>
<dbReference type="SUPFAM" id="SSF56059">
    <property type="entry name" value="Glutathione synthetase ATP-binding domain-like"/>
    <property type="match status" value="1"/>
</dbReference>
<evidence type="ECO:0000256" key="6">
    <source>
        <dbReference type="SAM" id="MobiDB-lite"/>
    </source>
</evidence>
<protein>
    <submittedName>
        <fullName evidence="9">ATP-grasp domain-containing protein</fullName>
    </submittedName>
</protein>
<dbReference type="PANTHER" id="PTHR12241">
    <property type="entry name" value="TUBULIN POLYGLUTAMYLASE"/>
    <property type="match status" value="1"/>
</dbReference>
<reference evidence="9" key="2">
    <citation type="submission" date="2020-10" db="UniProtKB">
        <authorList>
            <consortium name="WormBaseParasite"/>
        </authorList>
    </citation>
    <scope>IDENTIFICATION</scope>
</reference>
<evidence type="ECO:0000256" key="1">
    <source>
        <dbReference type="ARBA" id="ARBA00006820"/>
    </source>
</evidence>
<evidence type="ECO:0000259" key="7">
    <source>
        <dbReference type="PROSITE" id="PS50975"/>
    </source>
</evidence>
<feature type="region of interest" description="Disordered" evidence="6">
    <location>
        <begin position="1"/>
        <end position="22"/>
    </location>
</feature>
<sequence>MGKIFDDPDTSMSLTSTSSGDDNLGSAQQITRDFLRLATCCAIEKFPFIKKWSSVQESEEIEYLLLASETEAPFLRASIFDHMPPTILFHGKNQAVKSPCYTLKKGLIWAQNPLLPNPMRTALRQNHFSIEAMEENEQWLGYWGRHWKTDEYHTMSENQKVNHYPGSFHLGRKDRIWTHMVEFMRRFGEEFDLMPRTFLMPDDLETLHEYLNEKEEHAVILKPPASARGAGITIVSDAANLPELDLTLKKNKHWVAQEYIENPLLINDKKFDLRIYAYVPCLDPLTIYIYDEGLVRFAALPYEHDNLDNQYIHLTNYSINRYAQRDGKIVAPVDKWSLSQFWDYMESLNYSSEDIKSSIKDMVIKTIIACESYIRDHMQVNNISNGKCHELFGFDILLDEDLRPHLLEVNISPSLQAHTDVDKKVKIPLAKDVLTMCRYPFPVPNHLLDDSPANATKHCDGNITQECKEKITDVLLEFKENRAIITNILHVDTLTGSDIRCLTNFENEYDCRGDFELIYPSKDSHLLEHYFQFIRNPTYFDILMKEYTEQRFSSNAKARELIDLLHHMCYLGNHIVTDDQRLDTPVRLACVNLDYIYDDDVSQSSVSS</sequence>
<dbReference type="GO" id="GO:0019098">
    <property type="term" value="P:reproductive behavior"/>
    <property type="evidence" value="ECO:0007669"/>
    <property type="project" value="UniProtKB-ARBA"/>
</dbReference>
<dbReference type="Pfam" id="PF03133">
    <property type="entry name" value="TTL"/>
    <property type="match status" value="1"/>
</dbReference>
<dbReference type="GO" id="GO:0070740">
    <property type="term" value="F:tubulin-glutamic acid ligase activity"/>
    <property type="evidence" value="ECO:0007669"/>
    <property type="project" value="TreeGrafter"/>
</dbReference>
<keyword evidence="4 5" id="KW-0067">ATP-binding</keyword>
<dbReference type="PANTHER" id="PTHR12241:SF162">
    <property type="entry name" value="TUBULIN MONOGLUTAMYLASE TTLL4"/>
    <property type="match status" value="1"/>
</dbReference>
<organism evidence="8 9">
    <name type="scientific">Panagrellus redivivus</name>
    <name type="common">Microworm</name>
    <dbReference type="NCBI Taxonomy" id="6233"/>
    <lineage>
        <taxon>Eukaryota</taxon>
        <taxon>Metazoa</taxon>
        <taxon>Ecdysozoa</taxon>
        <taxon>Nematoda</taxon>
        <taxon>Chromadorea</taxon>
        <taxon>Rhabditida</taxon>
        <taxon>Tylenchina</taxon>
        <taxon>Panagrolaimomorpha</taxon>
        <taxon>Panagrolaimoidea</taxon>
        <taxon>Panagrolaimidae</taxon>
        <taxon>Panagrellus</taxon>
    </lineage>
</organism>
<dbReference type="GO" id="GO:0046872">
    <property type="term" value="F:metal ion binding"/>
    <property type="evidence" value="ECO:0007669"/>
    <property type="project" value="InterPro"/>
</dbReference>
<dbReference type="WBParaSite" id="Pan_g6617.t1">
    <property type="protein sequence ID" value="Pan_g6617.t1"/>
    <property type="gene ID" value="Pan_g6617"/>
</dbReference>
<keyword evidence="3 5" id="KW-0547">Nucleotide-binding</keyword>
<dbReference type="AlphaFoldDB" id="A0A7E4W376"/>
<dbReference type="Proteomes" id="UP000492821">
    <property type="component" value="Unassembled WGS sequence"/>
</dbReference>
<evidence type="ECO:0000313" key="9">
    <source>
        <dbReference type="WBParaSite" id="Pan_g6617.t1"/>
    </source>
</evidence>
<name>A0A7E4W376_PANRE</name>
<keyword evidence="8" id="KW-1185">Reference proteome</keyword>
<evidence type="ECO:0000256" key="2">
    <source>
        <dbReference type="ARBA" id="ARBA00022598"/>
    </source>
</evidence>
<evidence type="ECO:0000313" key="8">
    <source>
        <dbReference type="Proteomes" id="UP000492821"/>
    </source>
</evidence>
<accession>A0A7E4W376</accession>
<dbReference type="PROSITE" id="PS50975">
    <property type="entry name" value="ATP_GRASP"/>
    <property type="match status" value="1"/>
</dbReference>
<dbReference type="InterPro" id="IPR004344">
    <property type="entry name" value="TTL/TTLL_fam"/>
</dbReference>
<dbReference type="PROSITE" id="PS51221">
    <property type="entry name" value="TTL"/>
    <property type="match status" value="1"/>
</dbReference>
<evidence type="ECO:0000256" key="4">
    <source>
        <dbReference type="ARBA" id="ARBA00022840"/>
    </source>
</evidence>
<feature type="domain" description="ATP-grasp" evidence="7">
    <location>
        <begin position="185"/>
        <end position="438"/>
    </location>
</feature>
<feature type="compositionally biased region" description="Polar residues" evidence="6">
    <location>
        <begin position="10"/>
        <end position="22"/>
    </location>
</feature>
<comment type="similarity">
    <text evidence="1">Belongs to the tubulin--tyrosine ligase family.</text>
</comment>
<dbReference type="Gene3D" id="3.30.470.20">
    <property type="entry name" value="ATP-grasp fold, B domain"/>
    <property type="match status" value="1"/>
</dbReference>
<dbReference type="GO" id="GO:0015631">
    <property type="term" value="F:tubulin binding"/>
    <property type="evidence" value="ECO:0007669"/>
    <property type="project" value="TreeGrafter"/>
</dbReference>
<dbReference type="InterPro" id="IPR011761">
    <property type="entry name" value="ATP-grasp"/>
</dbReference>
<reference evidence="8" key="1">
    <citation type="journal article" date="2013" name="Genetics">
        <title>The draft genome and transcriptome of Panagrellus redivivus are shaped by the harsh demands of a free-living lifestyle.</title>
        <authorList>
            <person name="Srinivasan J."/>
            <person name="Dillman A.R."/>
            <person name="Macchietto M.G."/>
            <person name="Heikkinen L."/>
            <person name="Lakso M."/>
            <person name="Fracchia K.M."/>
            <person name="Antoshechkin I."/>
            <person name="Mortazavi A."/>
            <person name="Wong G."/>
            <person name="Sternberg P.W."/>
        </authorList>
    </citation>
    <scope>NUCLEOTIDE SEQUENCE [LARGE SCALE GENOMIC DNA]</scope>
    <source>
        <strain evidence="8">MT8872</strain>
    </source>
</reference>
<evidence type="ECO:0000256" key="5">
    <source>
        <dbReference type="PROSITE-ProRule" id="PRU00409"/>
    </source>
</evidence>
<dbReference type="GO" id="GO:0005524">
    <property type="term" value="F:ATP binding"/>
    <property type="evidence" value="ECO:0007669"/>
    <property type="project" value="UniProtKB-UniRule"/>
</dbReference>
<keyword evidence="2" id="KW-0436">Ligase</keyword>